<dbReference type="EMBL" id="MU853422">
    <property type="protein sequence ID" value="KAK4131639.1"/>
    <property type="molecule type" value="Genomic_DNA"/>
</dbReference>
<feature type="compositionally biased region" description="Low complexity" evidence="1">
    <location>
        <begin position="105"/>
        <end position="116"/>
    </location>
</feature>
<evidence type="ECO:0008006" key="5">
    <source>
        <dbReference type="Google" id="ProtNLM"/>
    </source>
</evidence>
<name>A0AAN6UFB0_9PEZI</name>
<reference evidence="3" key="1">
    <citation type="journal article" date="2023" name="Mol. Phylogenet. Evol.">
        <title>Genome-scale phylogeny and comparative genomics of the fungal order Sordariales.</title>
        <authorList>
            <person name="Hensen N."/>
            <person name="Bonometti L."/>
            <person name="Westerberg I."/>
            <person name="Brannstrom I.O."/>
            <person name="Guillou S."/>
            <person name="Cros-Aarteil S."/>
            <person name="Calhoun S."/>
            <person name="Haridas S."/>
            <person name="Kuo A."/>
            <person name="Mondo S."/>
            <person name="Pangilinan J."/>
            <person name="Riley R."/>
            <person name="LaButti K."/>
            <person name="Andreopoulos B."/>
            <person name="Lipzen A."/>
            <person name="Chen C."/>
            <person name="Yan M."/>
            <person name="Daum C."/>
            <person name="Ng V."/>
            <person name="Clum A."/>
            <person name="Steindorff A."/>
            <person name="Ohm R.A."/>
            <person name="Martin F."/>
            <person name="Silar P."/>
            <person name="Natvig D.O."/>
            <person name="Lalanne C."/>
            <person name="Gautier V."/>
            <person name="Ament-Velasquez S.L."/>
            <person name="Kruys A."/>
            <person name="Hutchinson M.I."/>
            <person name="Powell A.J."/>
            <person name="Barry K."/>
            <person name="Miller A.N."/>
            <person name="Grigoriev I.V."/>
            <person name="Debuchy R."/>
            <person name="Gladieux P."/>
            <person name="Hiltunen Thoren M."/>
            <person name="Johannesson H."/>
        </authorList>
    </citation>
    <scope>NUCLEOTIDE SEQUENCE</scope>
    <source>
        <strain evidence="3">CBS 123565</strain>
    </source>
</reference>
<comment type="caution">
    <text evidence="3">The sequence shown here is derived from an EMBL/GenBank/DDBJ whole genome shotgun (WGS) entry which is preliminary data.</text>
</comment>
<proteinExistence type="predicted"/>
<evidence type="ECO:0000313" key="4">
    <source>
        <dbReference type="Proteomes" id="UP001304895"/>
    </source>
</evidence>
<dbReference type="Proteomes" id="UP001304895">
    <property type="component" value="Unassembled WGS sequence"/>
</dbReference>
<keyword evidence="2" id="KW-0732">Signal</keyword>
<gene>
    <name evidence="3" type="ORF">BT67DRAFT_144830</name>
</gene>
<sequence length="136" mass="15046">MWEAVLLNPLLPFCLGYLLVPLAPPSPSHQPGLAKAGQAKLKRNARQPTCPPTATWQQREQSAKKGKKRPSHWSWRGESSRGSASRNASHQSASASDAEPPHPSIHPSIHPPVHSFIPPPTPLSRTRRSCFSDWIW</sequence>
<keyword evidence="4" id="KW-1185">Reference proteome</keyword>
<feature type="compositionally biased region" description="Polar residues" evidence="1">
    <location>
        <begin position="80"/>
        <end position="95"/>
    </location>
</feature>
<protein>
    <recommendedName>
        <fullName evidence="5">Secreted protein</fullName>
    </recommendedName>
</protein>
<organism evidence="3 4">
    <name type="scientific">Trichocladium antarcticum</name>
    <dbReference type="NCBI Taxonomy" id="1450529"/>
    <lineage>
        <taxon>Eukaryota</taxon>
        <taxon>Fungi</taxon>
        <taxon>Dikarya</taxon>
        <taxon>Ascomycota</taxon>
        <taxon>Pezizomycotina</taxon>
        <taxon>Sordariomycetes</taxon>
        <taxon>Sordariomycetidae</taxon>
        <taxon>Sordariales</taxon>
        <taxon>Chaetomiaceae</taxon>
        <taxon>Trichocladium</taxon>
    </lineage>
</organism>
<dbReference type="AlphaFoldDB" id="A0AAN6UFB0"/>
<evidence type="ECO:0000256" key="1">
    <source>
        <dbReference type="SAM" id="MobiDB-lite"/>
    </source>
</evidence>
<accession>A0AAN6UFB0</accession>
<feature type="region of interest" description="Disordered" evidence="1">
    <location>
        <begin position="27"/>
        <end position="126"/>
    </location>
</feature>
<evidence type="ECO:0000256" key="2">
    <source>
        <dbReference type="SAM" id="SignalP"/>
    </source>
</evidence>
<evidence type="ECO:0000313" key="3">
    <source>
        <dbReference type="EMBL" id="KAK4131639.1"/>
    </source>
</evidence>
<feature type="signal peptide" evidence="2">
    <location>
        <begin position="1"/>
        <end position="16"/>
    </location>
</feature>
<feature type="chain" id="PRO_5043040786" description="Secreted protein" evidence="2">
    <location>
        <begin position="17"/>
        <end position="136"/>
    </location>
</feature>
<reference evidence="3" key="2">
    <citation type="submission" date="2023-05" db="EMBL/GenBank/DDBJ databases">
        <authorList>
            <consortium name="Lawrence Berkeley National Laboratory"/>
            <person name="Steindorff A."/>
            <person name="Hensen N."/>
            <person name="Bonometti L."/>
            <person name="Westerberg I."/>
            <person name="Brannstrom I.O."/>
            <person name="Guillou S."/>
            <person name="Cros-Aarteil S."/>
            <person name="Calhoun S."/>
            <person name="Haridas S."/>
            <person name="Kuo A."/>
            <person name="Mondo S."/>
            <person name="Pangilinan J."/>
            <person name="Riley R."/>
            <person name="Labutti K."/>
            <person name="Andreopoulos B."/>
            <person name="Lipzen A."/>
            <person name="Chen C."/>
            <person name="Yanf M."/>
            <person name="Daum C."/>
            <person name="Ng V."/>
            <person name="Clum A."/>
            <person name="Ohm R."/>
            <person name="Martin F."/>
            <person name="Silar P."/>
            <person name="Natvig D."/>
            <person name="Lalanne C."/>
            <person name="Gautier V."/>
            <person name="Ament-Velasquez S.L."/>
            <person name="Kruys A."/>
            <person name="Hutchinson M.I."/>
            <person name="Powell A.J."/>
            <person name="Barry K."/>
            <person name="Miller A.N."/>
            <person name="Grigoriev I.V."/>
            <person name="Debuchy R."/>
            <person name="Gladieux P."/>
            <person name="Thoren M.H."/>
            <person name="Johannesson H."/>
        </authorList>
    </citation>
    <scope>NUCLEOTIDE SEQUENCE</scope>
    <source>
        <strain evidence="3">CBS 123565</strain>
    </source>
</reference>